<feature type="transmembrane region" description="Helical" evidence="6">
    <location>
        <begin position="359"/>
        <end position="382"/>
    </location>
</feature>
<feature type="transmembrane region" description="Helical" evidence="6">
    <location>
        <begin position="209"/>
        <end position="230"/>
    </location>
</feature>
<feature type="transmembrane region" description="Helical" evidence="6">
    <location>
        <begin position="128"/>
        <end position="153"/>
    </location>
</feature>
<evidence type="ECO:0000313" key="9">
    <source>
        <dbReference type="Proteomes" id="UP000642809"/>
    </source>
</evidence>
<evidence type="ECO:0000256" key="6">
    <source>
        <dbReference type="SAM" id="Phobius"/>
    </source>
</evidence>
<sequence>MKNYFTIIASFIIMLCLGSLYAWSVIANELVKDYGFTIGQAQLIFGVLIAVFPLTMVIVGQLDQKLPHKYLGVISGILFLSGYLLAGLSQGNFFLILIGIGLLGGIATGFGYWVALNASVRWFPEKKGLVTGIATAGFGLGAMVMSLVIEYLLNRDFLIFDILKLFALSYGSIVIGMSFLIYQNPITIDSKSDQLKVSMVIRTRLFQKLFFGLSLGTFAGLLIIGSLKLIGSELGVSLQVLILSVSLFAIANFSGRLVWGFVSDYIGASLSIFLALLVQGVFIFLLNVMDHSDFSFLVVVVLIGFGFGGNFVLFAKETAHVYGIQNLGVIYPFVFLGKTVAGITGPLAGGFLYGVSSSFYYPILFAGAISILGSLLFLHHFLTSRKLSEQQF</sequence>
<evidence type="ECO:0000259" key="7">
    <source>
        <dbReference type="PROSITE" id="PS50850"/>
    </source>
</evidence>
<dbReference type="InterPro" id="IPR036259">
    <property type="entry name" value="MFS_trans_sf"/>
</dbReference>
<dbReference type="AlphaFoldDB" id="A0A8J3G583"/>
<feature type="transmembrane region" description="Helical" evidence="6">
    <location>
        <begin position="294"/>
        <end position="315"/>
    </location>
</feature>
<keyword evidence="5 6" id="KW-0472">Membrane</keyword>
<evidence type="ECO:0000313" key="8">
    <source>
        <dbReference type="EMBL" id="GHB36615.1"/>
    </source>
</evidence>
<dbReference type="InterPro" id="IPR052983">
    <property type="entry name" value="MFS_Riboflavin_Transporter"/>
</dbReference>
<dbReference type="PANTHER" id="PTHR43385:SF1">
    <property type="entry name" value="RIBOFLAVIN TRANSPORTER RIBJ"/>
    <property type="match status" value="1"/>
</dbReference>
<dbReference type="Proteomes" id="UP000642809">
    <property type="component" value="Unassembled WGS sequence"/>
</dbReference>
<evidence type="ECO:0000256" key="2">
    <source>
        <dbReference type="ARBA" id="ARBA00022448"/>
    </source>
</evidence>
<feature type="transmembrane region" description="Helical" evidence="6">
    <location>
        <begin position="94"/>
        <end position="116"/>
    </location>
</feature>
<dbReference type="EMBL" id="BMYF01000009">
    <property type="protein sequence ID" value="GHB36615.1"/>
    <property type="molecule type" value="Genomic_DNA"/>
</dbReference>
<feature type="transmembrane region" description="Helical" evidence="6">
    <location>
        <begin position="236"/>
        <end position="253"/>
    </location>
</feature>
<keyword evidence="2" id="KW-0813">Transport</keyword>
<reference evidence="8" key="1">
    <citation type="journal article" date="2014" name="Int. J. Syst. Evol. Microbiol.">
        <title>Complete genome sequence of Corynebacterium casei LMG S-19264T (=DSM 44701T), isolated from a smear-ripened cheese.</title>
        <authorList>
            <consortium name="US DOE Joint Genome Institute (JGI-PGF)"/>
            <person name="Walter F."/>
            <person name="Albersmeier A."/>
            <person name="Kalinowski J."/>
            <person name="Ruckert C."/>
        </authorList>
    </citation>
    <scope>NUCLEOTIDE SEQUENCE</scope>
    <source>
        <strain evidence="8">KCTC 23224</strain>
    </source>
</reference>
<dbReference type="Pfam" id="PF07690">
    <property type="entry name" value="MFS_1"/>
    <property type="match status" value="2"/>
</dbReference>
<protein>
    <submittedName>
        <fullName evidence="8">MFS transporter</fullName>
    </submittedName>
</protein>
<comment type="caution">
    <text evidence="8">The sequence shown here is derived from an EMBL/GenBank/DDBJ whole genome shotgun (WGS) entry which is preliminary data.</text>
</comment>
<keyword evidence="3 6" id="KW-0812">Transmembrane</keyword>
<organism evidence="8 9">
    <name type="scientific">Mongoliitalea lutea</name>
    <dbReference type="NCBI Taxonomy" id="849756"/>
    <lineage>
        <taxon>Bacteria</taxon>
        <taxon>Pseudomonadati</taxon>
        <taxon>Bacteroidota</taxon>
        <taxon>Cytophagia</taxon>
        <taxon>Cytophagales</taxon>
        <taxon>Cyclobacteriaceae</taxon>
        <taxon>Mongoliitalea</taxon>
    </lineage>
</organism>
<dbReference type="SUPFAM" id="SSF103473">
    <property type="entry name" value="MFS general substrate transporter"/>
    <property type="match status" value="1"/>
</dbReference>
<evidence type="ECO:0000256" key="1">
    <source>
        <dbReference type="ARBA" id="ARBA00004141"/>
    </source>
</evidence>
<dbReference type="InterPro" id="IPR011701">
    <property type="entry name" value="MFS"/>
</dbReference>
<dbReference type="PANTHER" id="PTHR43385">
    <property type="entry name" value="RIBOFLAVIN TRANSPORTER RIBJ"/>
    <property type="match status" value="1"/>
</dbReference>
<evidence type="ECO:0000256" key="5">
    <source>
        <dbReference type="ARBA" id="ARBA00023136"/>
    </source>
</evidence>
<feature type="transmembrane region" description="Helical" evidence="6">
    <location>
        <begin position="70"/>
        <end position="88"/>
    </location>
</feature>
<dbReference type="InterPro" id="IPR020846">
    <property type="entry name" value="MFS_dom"/>
</dbReference>
<feature type="transmembrane region" description="Helical" evidence="6">
    <location>
        <begin position="265"/>
        <end position="288"/>
    </location>
</feature>
<keyword evidence="9" id="KW-1185">Reference proteome</keyword>
<name>A0A8J3G583_9BACT</name>
<feature type="domain" description="Major facilitator superfamily (MFS) profile" evidence="7">
    <location>
        <begin position="2"/>
        <end position="385"/>
    </location>
</feature>
<feature type="transmembrane region" description="Helical" evidence="6">
    <location>
        <begin position="165"/>
        <end position="182"/>
    </location>
</feature>
<proteinExistence type="predicted"/>
<gene>
    <name evidence="8" type="ORF">GCM10008106_17370</name>
</gene>
<evidence type="ECO:0000256" key="3">
    <source>
        <dbReference type="ARBA" id="ARBA00022692"/>
    </source>
</evidence>
<feature type="transmembrane region" description="Helical" evidence="6">
    <location>
        <begin position="327"/>
        <end position="353"/>
    </location>
</feature>
<dbReference type="Gene3D" id="1.20.1250.20">
    <property type="entry name" value="MFS general substrate transporter like domains"/>
    <property type="match status" value="2"/>
</dbReference>
<dbReference type="GO" id="GO:0022857">
    <property type="term" value="F:transmembrane transporter activity"/>
    <property type="evidence" value="ECO:0007669"/>
    <property type="project" value="InterPro"/>
</dbReference>
<accession>A0A8J3G583</accession>
<feature type="transmembrane region" description="Helical" evidence="6">
    <location>
        <begin position="38"/>
        <end position="58"/>
    </location>
</feature>
<reference evidence="8" key="2">
    <citation type="submission" date="2020-09" db="EMBL/GenBank/DDBJ databases">
        <authorList>
            <person name="Sun Q."/>
            <person name="Kim S."/>
        </authorList>
    </citation>
    <scope>NUCLEOTIDE SEQUENCE</scope>
    <source>
        <strain evidence="8">KCTC 23224</strain>
    </source>
</reference>
<dbReference type="RefSeq" id="WP_189580845.1">
    <property type="nucleotide sequence ID" value="NZ_BMYF01000009.1"/>
</dbReference>
<keyword evidence="4 6" id="KW-1133">Transmembrane helix</keyword>
<dbReference type="PROSITE" id="PS50850">
    <property type="entry name" value="MFS"/>
    <property type="match status" value="1"/>
</dbReference>
<evidence type="ECO:0000256" key="4">
    <source>
        <dbReference type="ARBA" id="ARBA00022989"/>
    </source>
</evidence>
<comment type="subcellular location">
    <subcellularLocation>
        <location evidence="1">Membrane</location>
        <topology evidence="1">Multi-pass membrane protein</topology>
    </subcellularLocation>
</comment>
<dbReference type="GO" id="GO:0016020">
    <property type="term" value="C:membrane"/>
    <property type="evidence" value="ECO:0007669"/>
    <property type="project" value="UniProtKB-SubCell"/>
</dbReference>